<proteinExistence type="predicted"/>
<keyword evidence="1" id="KW-0819">tRNA processing</keyword>
<dbReference type="GO" id="GO:0016779">
    <property type="term" value="F:nucleotidyltransferase activity"/>
    <property type="evidence" value="ECO:0007669"/>
    <property type="project" value="UniProtKB-KW"/>
</dbReference>
<reference evidence="7" key="2">
    <citation type="journal article" date="2021" name="Microbiome">
        <title>Successional dynamics and alternative stable states in a saline activated sludge microbial community over 9 years.</title>
        <authorList>
            <person name="Wang Y."/>
            <person name="Ye J."/>
            <person name="Ju F."/>
            <person name="Liu L."/>
            <person name="Boyd J.A."/>
            <person name="Deng Y."/>
            <person name="Parks D.H."/>
            <person name="Jiang X."/>
            <person name="Yin X."/>
            <person name="Woodcroft B.J."/>
            <person name="Tyson G.W."/>
            <person name="Hugenholtz P."/>
            <person name="Polz M.F."/>
            <person name="Zhang T."/>
        </authorList>
    </citation>
    <scope>NUCLEOTIDE SEQUENCE</scope>
    <source>
        <strain evidence="7">HKST-UBA11</strain>
    </source>
</reference>
<dbReference type="SUPFAM" id="SSF81891">
    <property type="entry name" value="Poly A polymerase C-terminal region-like"/>
    <property type="match status" value="1"/>
</dbReference>
<evidence type="ECO:0000259" key="6">
    <source>
        <dbReference type="Pfam" id="PF13735"/>
    </source>
</evidence>
<name>A0A955L8X0_9BACT</name>
<gene>
    <name evidence="7" type="ORF">KC717_06280</name>
</gene>
<evidence type="ECO:0000313" key="8">
    <source>
        <dbReference type="Proteomes" id="UP000754563"/>
    </source>
</evidence>
<evidence type="ECO:0000256" key="1">
    <source>
        <dbReference type="ARBA" id="ARBA00022694"/>
    </source>
</evidence>
<accession>A0A955L8X0</accession>
<dbReference type="EMBL" id="JAGQLH010000101">
    <property type="protein sequence ID" value="MCA9386225.1"/>
    <property type="molecule type" value="Genomic_DNA"/>
</dbReference>
<keyword evidence="4" id="KW-0460">Magnesium</keyword>
<keyword evidence="2" id="KW-0808">Transferase</keyword>
<dbReference type="AlphaFoldDB" id="A0A955L8X0"/>
<sequence length="118" mass="13141">IRNVGGVDQLEDLIKLRIADASANEKSEFNPIELQALESRIAEVLKKDMALKVTDLKISGNDLIDLGFSKGKKIGEILNELLEIVTDEPELNERESLLGLSKKLYEETASAECSNFMY</sequence>
<keyword evidence="3" id="KW-0479">Metal-binding</keyword>
<keyword evidence="5" id="KW-0694">RNA-binding</keyword>
<keyword evidence="2" id="KW-0548">Nucleotidyltransferase</keyword>
<evidence type="ECO:0000256" key="4">
    <source>
        <dbReference type="ARBA" id="ARBA00022842"/>
    </source>
</evidence>
<dbReference type="Gene3D" id="1.10.246.80">
    <property type="match status" value="1"/>
</dbReference>
<reference evidence="7" key="1">
    <citation type="submission" date="2020-04" db="EMBL/GenBank/DDBJ databases">
        <authorList>
            <person name="Zhang T."/>
        </authorList>
    </citation>
    <scope>NUCLEOTIDE SEQUENCE</scope>
    <source>
        <strain evidence="7">HKST-UBA11</strain>
    </source>
</reference>
<evidence type="ECO:0000256" key="2">
    <source>
        <dbReference type="ARBA" id="ARBA00022695"/>
    </source>
</evidence>
<dbReference type="GO" id="GO:0008033">
    <property type="term" value="P:tRNA processing"/>
    <property type="evidence" value="ECO:0007669"/>
    <property type="project" value="UniProtKB-KW"/>
</dbReference>
<feature type="domain" description="CCA-adding enzyme C-terminal" evidence="6">
    <location>
        <begin position="38"/>
        <end position="98"/>
    </location>
</feature>
<dbReference type="Proteomes" id="UP000754563">
    <property type="component" value="Unassembled WGS sequence"/>
</dbReference>
<evidence type="ECO:0000256" key="5">
    <source>
        <dbReference type="ARBA" id="ARBA00022884"/>
    </source>
</evidence>
<dbReference type="Pfam" id="PF13735">
    <property type="entry name" value="tRNA_NucTran2_2"/>
    <property type="match status" value="1"/>
</dbReference>
<dbReference type="GO" id="GO:0003723">
    <property type="term" value="F:RNA binding"/>
    <property type="evidence" value="ECO:0007669"/>
    <property type="project" value="UniProtKB-KW"/>
</dbReference>
<evidence type="ECO:0000256" key="3">
    <source>
        <dbReference type="ARBA" id="ARBA00022723"/>
    </source>
</evidence>
<feature type="non-terminal residue" evidence="7">
    <location>
        <position position="1"/>
    </location>
</feature>
<protein>
    <recommendedName>
        <fullName evidence="6">CCA-adding enzyme C-terminal domain-containing protein</fullName>
    </recommendedName>
</protein>
<dbReference type="InterPro" id="IPR032810">
    <property type="entry name" value="CCA-adding_enz_C"/>
</dbReference>
<evidence type="ECO:0000313" key="7">
    <source>
        <dbReference type="EMBL" id="MCA9386225.1"/>
    </source>
</evidence>
<comment type="caution">
    <text evidence="7">The sequence shown here is derived from an EMBL/GenBank/DDBJ whole genome shotgun (WGS) entry which is preliminary data.</text>
</comment>
<organism evidence="7 8">
    <name type="scientific">Candidatus Dojkabacteria bacterium</name>
    <dbReference type="NCBI Taxonomy" id="2099670"/>
    <lineage>
        <taxon>Bacteria</taxon>
        <taxon>Candidatus Dojkabacteria</taxon>
    </lineage>
</organism>
<dbReference type="GO" id="GO:0046872">
    <property type="term" value="F:metal ion binding"/>
    <property type="evidence" value="ECO:0007669"/>
    <property type="project" value="UniProtKB-KW"/>
</dbReference>